<dbReference type="AlphaFoldDB" id="A0A0L0D2T0"/>
<proteinExistence type="predicted"/>
<dbReference type="RefSeq" id="XP_013760287.1">
    <property type="nucleotide sequence ID" value="XM_013904833.1"/>
</dbReference>
<dbReference type="Proteomes" id="UP000054408">
    <property type="component" value="Unassembled WGS sequence"/>
</dbReference>
<dbReference type="GeneID" id="25562586"/>
<keyword evidence="3" id="KW-1185">Reference proteome</keyword>
<keyword evidence="1" id="KW-0472">Membrane</keyword>
<organism evidence="2 3">
    <name type="scientific">Thecamonas trahens ATCC 50062</name>
    <dbReference type="NCBI Taxonomy" id="461836"/>
    <lineage>
        <taxon>Eukaryota</taxon>
        <taxon>Apusozoa</taxon>
        <taxon>Apusomonadida</taxon>
        <taxon>Apusomonadidae</taxon>
        <taxon>Thecamonas</taxon>
    </lineage>
</organism>
<feature type="transmembrane region" description="Helical" evidence="1">
    <location>
        <begin position="153"/>
        <end position="171"/>
    </location>
</feature>
<accession>A0A0L0D2T0</accession>
<feature type="transmembrane region" description="Helical" evidence="1">
    <location>
        <begin position="12"/>
        <end position="29"/>
    </location>
</feature>
<keyword evidence="1" id="KW-1133">Transmembrane helix</keyword>
<sequence>MSITVDIQLESILRVGVCGCFVGHGWIAFSGAEASKWRGYLAAGGFTSAEAVILLPLIGLLDIAIGILTLFYPLSLVTIWAAAWAFATAAIRPIAGESIWAAIERAGNWATPLALVYLHAHRQVSRSALPSWFPPWLADMLDPSLSWDLSLKYVFTLIVALLGCVLVLRTLRSR</sequence>
<dbReference type="OrthoDB" id="9982544at2759"/>
<evidence type="ECO:0000313" key="2">
    <source>
        <dbReference type="EMBL" id="KNC46506.1"/>
    </source>
</evidence>
<reference evidence="2 3" key="1">
    <citation type="submission" date="2010-05" db="EMBL/GenBank/DDBJ databases">
        <title>The Genome Sequence of Thecamonas trahens ATCC 50062.</title>
        <authorList>
            <consortium name="The Broad Institute Genome Sequencing Platform"/>
            <person name="Russ C."/>
            <person name="Cuomo C."/>
            <person name="Shea T."/>
            <person name="Young S.K."/>
            <person name="Zeng Q."/>
            <person name="Koehrsen M."/>
            <person name="Haas B."/>
            <person name="Borodovsky M."/>
            <person name="Guigo R."/>
            <person name="Alvarado L."/>
            <person name="Berlin A."/>
            <person name="Bochicchio J."/>
            <person name="Borenstein D."/>
            <person name="Chapman S."/>
            <person name="Chen Z."/>
            <person name="Freedman E."/>
            <person name="Gellesch M."/>
            <person name="Goldberg J."/>
            <person name="Griggs A."/>
            <person name="Gujja S."/>
            <person name="Heilman E."/>
            <person name="Heiman D."/>
            <person name="Hepburn T."/>
            <person name="Howarth C."/>
            <person name="Jen D."/>
            <person name="Larson L."/>
            <person name="Mehta T."/>
            <person name="Park D."/>
            <person name="Pearson M."/>
            <person name="Roberts A."/>
            <person name="Saif S."/>
            <person name="Shenoy N."/>
            <person name="Sisk P."/>
            <person name="Stolte C."/>
            <person name="Sykes S."/>
            <person name="Thomson T."/>
            <person name="Walk T."/>
            <person name="White J."/>
            <person name="Yandava C."/>
            <person name="Burger G."/>
            <person name="Gray M.W."/>
            <person name="Holland P.W.H."/>
            <person name="King N."/>
            <person name="Lang F.B.F."/>
            <person name="Roger A.J."/>
            <person name="Ruiz-Trillo I."/>
            <person name="Lander E."/>
            <person name="Nusbaum C."/>
        </authorList>
    </citation>
    <scope>NUCLEOTIDE SEQUENCE [LARGE SCALE GENOMIC DNA]</scope>
    <source>
        <strain evidence="2 3">ATCC 50062</strain>
    </source>
</reference>
<feature type="transmembrane region" description="Helical" evidence="1">
    <location>
        <begin position="41"/>
        <end position="63"/>
    </location>
</feature>
<name>A0A0L0D2T0_THETB</name>
<evidence type="ECO:0000313" key="3">
    <source>
        <dbReference type="Proteomes" id="UP000054408"/>
    </source>
</evidence>
<keyword evidence="1" id="KW-0812">Transmembrane</keyword>
<evidence type="ECO:0000256" key="1">
    <source>
        <dbReference type="SAM" id="Phobius"/>
    </source>
</evidence>
<dbReference type="OMA" id="IERAGNW"/>
<protein>
    <submittedName>
        <fullName evidence="2">Uncharacterized protein</fullName>
    </submittedName>
</protein>
<feature type="transmembrane region" description="Helical" evidence="1">
    <location>
        <begin position="70"/>
        <end position="91"/>
    </location>
</feature>
<dbReference type="EMBL" id="GL349443">
    <property type="protein sequence ID" value="KNC46506.1"/>
    <property type="molecule type" value="Genomic_DNA"/>
</dbReference>
<gene>
    <name evidence="2" type="ORF">AMSG_02942</name>
</gene>